<feature type="compositionally biased region" description="Low complexity" evidence="1">
    <location>
        <begin position="591"/>
        <end position="608"/>
    </location>
</feature>
<organism evidence="3 4">
    <name type="scientific">Coilia grayii</name>
    <name type="common">Gray's grenadier anchovy</name>
    <dbReference type="NCBI Taxonomy" id="363190"/>
    <lineage>
        <taxon>Eukaryota</taxon>
        <taxon>Metazoa</taxon>
        <taxon>Chordata</taxon>
        <taxon>Craniata</taxon>
        <taxon>Vertebrata</taxon>
        <taxon>Euteleostomi</taxon>
        <taxon>Actinopterygii</taxon>
        <taxon>Neopterygii</taxon>
        <taxon>Teleostei</taxon>
        <taxon>Clupei</taxon>
        <taxon>Clupeiformes</taxon>
        <taxon>Clupeoidei</taxon>
        <taxon>Engraulidae</taxon>
        <taxon>Coilinae</taxon>
        <taxon>Coilia</taxon>
    </lineage>
</organism>
<feature type="compositionally biased region" description="Basic and acidic residues" evidence="1">
    <location>
        <begin position="331"/>
        <end position="342"/>
    </location>
</feature>
<dbReference type="SUPFAM" id="SSF50729">
    <property type="entry name" value="PH domain-like"/>
    <property type="match status" value="1"/>
</dbReference>
<comment type="caution">
    <text evidence="3">The sequence shown here is derived from an EMBL/GenBank/DDBJ whole genome shotgun (WGS) entry which is preliminary data.</text>
</comment>
<dbReference type="InterPro" id="IPR001849">
    <property type="entry name" value="PH_domain"/>
</dbReference>
<feature type="region of interest" description="Disordered" evidence="1">
    <location>
        <begin position="545"/>
        <end position="631"/>
    </location>
</feature>
<evidence type="ECO:0000313" key="4">
    <source>
        <dbReference type="Proteomes" id="UP001591681"/>
    </source>
</evidence>
<feature type="compositionally biased region" description="Polar residues" evidence="1">
    <location>
        <begin position="999"/>
        <end position="1008"/>
    </location>
</feature>
<feature type="region of interest" description="Disordered" evidence="1">
    <location>
        <begin position="115"/>
        <end position="204"/>
    </location>
</feature>
<feature type="compositionally biased region" description="Pro residues" evidence="1">
    <location>
        <begin position="1165"/>
        <end position="1176"/>
    </location>
</feature>
<feature type="compositionally biased region" description="Polar residues" evidence="1">
    <location>
        <begin position="355"/>
        <end position="376"/>
    </location>
</feature>
<proteinExistence type="predicted"/>
<dbReference type="Pfam" id="PF00169">
    <property type="entry name" value="PH"/>
    <property type="match status" value="1"/>
</dbReference>
<dbReference type="EMBL" id="JBHFQA010000011">
    <property type="protein sequence ID" value="KAL2090882.1"/>
    <property type="molecule type" value="Genomic_DNA"/>
</dbReference>
<feature type="region of interest" description="Disordered" evidence="1">
    <location>
        <begin position="1116"/>
        <end position="1137"/>
    </location>
</feature>
<feature type="compositionally biased region" description="Low complexity" evidence="1">
    <location>
        <begin position="126"/>
        <end position="155"/>
    </location>
</feature>
<feature type="compositionally biased region" description="Polar residues" evidence="1">
    <location>
        <begin position="907"/>
        <end position="922"/>
    </location>
</feature>
<keyword evidence="4" id="KW-1185">Reference proteome</keyword>
<feature type="region of interest" description="Disordered" evidence="1">
    <location>
        <begin position="1154"/>
        <end position="1188"/>
    </location>
</feature>
<feature type="compositionally biased region" description="Polar residues" evidence="1">
    <location>
        <begin position="932"/>
        <end position="942"/>
    </location>
</feature>
<dbReference type="Pfam" id="PF25541">
    <property type="entry name" value="TBCA_PH"/>
    <property type="match status" value="1"/>
</dbReference>
<feature type="compositionally biased region" description="Basic and acidic residues" evidence="1">
    <location>
        <begin position="10"/>
        <end position="27"/>
    </location>
</feature>
<feature type="compositionally biased region" description="Polar residues" evidence="1">
    <location>
        <begin position="1179"/>
        <end position="1188"/>
    </location>
</feature>
<dbReference type="SMART" id="SM00233">
    <property type="entry name" value="PH"/>
    <property type="match status" value="1"/>
</dbReference>
<feature type="compositionally biased region" description="Polar residues" evidence="1">
    <location>
        <begin position="889"/>
        <end position="898"/>
    </location>
</feature>
<evidence type="ECO:0000259" key="2">
    <source>
        <dbReference type="PROSITE" id="PS50003"/>
    </source>
</evidence>
<dbReference type="Gene3D" id="2.30.29.30">
    <property type="entry name" value="Pleckstrin-homology domain (PH domain)/Phosphotyrosine-binding domain (PTB)"/>
    <property type="match status" value="1"/>
</dbReference>
<feature type="region of interest" description="Disordered" evidence="1">
    <location>
        <begin position="316"/>
        <end position="446"/>
    </location>
</feature>
<dbReference type="InterPro" id="IPR057971">
    <property type="entry name" value="PKHA4-7_TBCA"/>
</dbReference>
<accession>A0ABD1JVI8</accession>
<sequence>MTDPGDDAEVPSRPEGEVGGRRDELSGAEARRMMMMMVVGEGEEKEGERLVAAGTAYNHLRSDLLLPPLAFHTMFGVTQRVLQNDQNGTPGHPVIQSHLEESIRLQKSLNSALDMNGKAGRREPESGGTSTSTSTSTNANGTSANAGHANANGNNIAMVTEGQPDTQQPLQHSRVPRTSRKAATFGKRSNSMRRNPKAEVAKQGWLHKQASSGVKQWNKRWFVLTDRCLFYYKDEKEEGVLGSLPLLSFHIGPVQQSDNISRKYAFKVWYAEEADQDGTESKGSIAFCLQVEHPGTRTYYFSADCQEEQEEWVKAMSDAASVQIANTPSRSESEHTQSEEQNHIPIPRDPAPETNGESNTTQTHISSSSPSATRHQMNGDAGAPDPRAPPSGGIGGSSSRPSQEHDGRGPGGPHRPQQPNGWGNYGPPASPAYPHAQQEAQRQENAMLRRSIAARSAPERLAQRKSSMTQLQQWVNQRRGLANQEDLRSPGRFYPGNRGMPGEYYGGYGGPPYVEEYPLYPPGVRPDSICSASAAYEQFPPRWTAEEKRRSLRDGGSVYRDPQWHTGPPTPAYYGPVDPLHNSMRRLSIQPRSRSVPRSPSSSVSGGPYSPGPHLYASPLRSPSTHFDRGGRLRDDMIYADPSTYGLRRSISSPKYDYPGDRQSISQGIYPYNYPASPALHNKMVPPFHHDVYRDLHPTLKLNEMETSKLLGRLCEQHRLMKEQEAVVHRLRMDKDALEEALVGTHQEMEMYRSQALSSDKLQMKKETLQSQLINIRGELSQASSALTSTRVEFEALEDEANAIHGDLWEQLNTGGQSELVHRHIQKEFWRVQDVLEGLHKNHLSRGTDTAKHRMTSGASGSFSTNSPASPLSSVSLTSPLSPFSPVSGSQVSPSKQTGSERHTSGDKISNSDQYLEQTNVNKVGIVPPLTRSPSEGQTRSSGPVHRRNGKVANGHISRERPKSAVFPAEVKSKMSVEEQNERIRRNLSNSVRDKRRSLNLSGSQQLDGSKPSYRVVRRRLTAHEVDIKDLEAAVRGEGVETPREEIARLRRLQMEPQHYDLDIGKELSAPEKILIPERYLDVEPSTPLSPEEMREKQKKVERIKTLIAKSNLQNVVPQMDGPAEATANPEQQLQEQEKRIEISCALAAEASRRSRLLSAQCSPPASPTSQAPPPSAEFSDSSHIMKV</sequence>
<gene>
    <name evidence="3" type="ORF">ACEWY4_013145</name>
</gene>
<dbReference type="AlphaFoldDB" id="A0ABD1JVI8"/>
<dbReference type="InterPro" id="IPR040392">
    <property type="entry name" value="PKHA4-7_PH"/>
</dbReference>
<name>A0ABD1JVI8_9TELE</name>
<protein>
    <recommendedName>
        <fullName evidence="2">PH domain-containing protein</fullName>
    </recommendedName>
</protein>
<dbReference type="FunFam" id="2.30.29.30:FF:000083">
    <property type="entry name" value="Pleckstrin homology domain-containing family A member 5"/>
    <property type="match status" value="1"/>
</dbReference>
<dbReference type="PROSITE" id="PS50003">
    <property type="entry name" value="PH_DOMAIN"/>
    <property type="match status" value="1"/>
</dbReference>
<dbReference type="PANTHER" id="PTHR12752:SF5">
    <property type="entry name" value="PLECKSTRIN HOMOLOGY DOMAIN-CONTAINING FAMILY A MEMBER 6"/>
    <property type="match status" value="1"/>
</dbReference>
<evidence type="ECO:0000313" key="3">
    <source>
        <dbReference type="EMBL" id="KAL2090882.1"/>
    </source>
</evidence>
<feature type="region of interest" description="Disordered" evidence="1">
    <location>
        <begin position="843"/>
        <end position="1010"/>
    </location>
</feature>
<dbReference type="CDD" id="cd13248">
    <property type="entry name" value="PH_PEPP1_2_3"/>
    <property type="match status" value="1"/>
</dbReference>
<dbReference type="Proteomes" id="UP001591681">
    <property type="component" value="Unassembled WGS sequence"/>
</dbReference>
<feature type="region of interest" description="Disordered" evidence="1">
    <location>
        <begin position="1"/>
        <end position="27"/>
    </location>
</feature>
<feature type="compositionally biased region" description="Low complexity" evidence="1">
    <location>
        <begin position="862"/>
        <end position="888"/>
    </location>
</feature>
<dbReference type="PANTHER" id="PTHR12752">
    <property type="entry name" value="PHOSPHOINOSITOL 3-PHOSPHATE-BINDING PROTEIN"/>
    <property type="match status" value="1"/>
</dbReference>
<reference evidence="3 4" key="1">
    <citation type="submission" date="2024-09" db="EMBL/GenBank/DDBJ databases">
        <title>A chromosome-level genome assembly of Gray's grenadier anchovy, Coilia grayii.</title>
        <authorList>
            <person name="Fu Z."/>
        </authorList>
    </citation>
    <scope>NUCLEOTIDE SEQUENCE [LARGE SCALE GENOMIC DNA]</scope>
    <source>
        <strain evidence="3">G4</strain>
        <tissue evidence="3">Muscle</tissue>
    </source>
</reference>
<dbReference type="InterPro" id="IPR011993">
    <property type="entry name" value="PH-like_dom_sf"/>
</dbReference>
<feature type="domain" description="PH" evidence="2">
    <location>
        <begin position="199"/>
        <end position="321"/>
    </location>
</feature>
<feature type="compositionally biased region" description="Basic and acidic residues" evidence="1">
    <location>
        <begin position="971"/>
        <end position="985"/>
    </location>
</feature>
<evidence type="ECO:0000256" key="1">
    <source>
        <dbReference type="SAM" id="MobiDB-lite"/>
    </source>
</evidence>